<dbReference type="PANTHER" id="PTHR43082">
    <property type="entry name" value="FERREDOXIN-LIKE"/>
    <property type="match status" value="1"/>
</dbReference>
<evidence type="ECO:0000313" key="7">
    <source>
        <dbReference type="Proteomes" id="UP000503297"/>
    </source>
</evidence>
<dbReference type="PANTHER" id="PTHR43082:SF3">
    <property type="entry name" value="FERREDOXIN-LIKE PROTEIN YDIT"/>
    <property type="match status" value="1"/>
</dbReference>
<dbReference type="GO" id="GO:0005506">
    <property type="term" value="F:iron ion binding"/>
    <property type="evidence" value="ECO:0007669"/>
    <property type="project" value="InterPro"/>
</dbReference>
<evidence type="ECO:0000256" key="2">
    <source>
        <dbReference type="ARBA" id="ARBA00022723"/>
    </source>
</evidence>
<dbReference type="InterPro" id="IPR017900">
    <property type="entry name" value="4Fe4S_Fe_S_CS"/>
</dbReference>
<organism evidence="6 7">
    <name type="scientific">Berryella wangjianweii</name>
    <dbReference type="NCBI Taxonomy" id="2734634"/>
    <lineage>
        <taxon>Bacteria</taxon>
        <taxon>Bacillati</taxon>
        <taxon>Actinomycetota</taxon>
        <taxon>Coriobacteriia</taxon>
        <taxon>Eggerthellales</taxon>
        <taxon>Eggerthellaceae</taxon>
        <taxon>Berryella</taxon>
    </lineage>
</organism>
<dbReference type="GO" id="GO:0051536">
    <property type="term" value="F:iron-sulfur cluster binding"/>
    <property type="evidence" value="ECO:0007669"/>
    <property type="project" value="UniProtKB-KW"/>
</dbReference>
<evidence type="ECO:0000256" key="1">
    <source>
        <dbReference type="ARBA" id="ARBA00022448"/>
    </source>
</evidence>
<evidence type="ECO:0000256" key="4">
    <source>
        <dbReference type="ARBA" id="ARBA00023004"/>
    </source>
</evidence>
<evidence type="ECO:0000256" key="3">
    <source>
        <dbReference type="ARBA" id="ARBA00022982"/>
    </source>
</evidence>
<dbReference type="InterPro" id="IPR017896">
    <property type="entry name" value="4Fe4S_Fe-S-bd"/>
</dbReference>
<evidence type="ECO:0000256" key="5">
    <source>
        <dbReference type="ARBA" id="ARBA00023014"/>
    </source>
</evidence>
<dbReference type="RefSeq" id="WP_172162727.1">
    <property type="nucleotide sequence ID" value="NZ_CP053716.1"/>
</dbReference>
<dbReference type="EMBL" id="CP053716">
    <property type="protein sequence ID" value="QKF07037.1"/>
    <property type="molecule type" value="Genomic_DNA"/>
</dbReference>
<sequence>MRIDVNVDELIAPNKYEVDEESAHIVLVDDPDADEFMKLVRLCPAALYRVGEAGEALFDYAGCLECGTCRIACEDTIVREWRNPGPTMGVEYRHG</sequence>
<gene>
    <name evidence="6" type="ORF">HLV38_02015</name>
</gene>
<name>A0A6M8J0E6_9ACTN</name>
<dbReference type="InterPro" id="IPR012206">
    <property type="entry name" value="Fd_FixX"/>
</dbReference>
<proteinExistence type="predicted"/>
<dbReference type="PROSITE" id="PS51379">
    <property type="entry name" value="4FE4S_FER_2"/>
    <property type="match status" value="1"/>
</dbReference>
<dbReference type="PROSITE" id="PS00198">
    <property type="entry name" value="4FE4S_FER_1"/>
    <property type="match status" value="1"/>
</dbReference>
<dbReference type="PIRSF" id="PIRSF036548">
    <property type="entry name" value="Fdx_FixX"/>
    <property type="match status" value="1"/>
</dbReference>
<keyword evidence="2" id="KW-0479">Metal-binding</keyword>
<keyword evidence="5" id="KW-0411">Iron-sulfur</keyword>
<keyword evidence="3" id="KW-0249">Electron transport</keyword>
<accession>A0A6M8J0E6</accession>
<protein>
    <submittedName>
        <fullName evidence="6">Ferredoxin family protein</fullName>
    </submittedName>
</protein>
<keyword evidence="1" id="KW-0813">Transport</keyword>
<keyword evidence="7" id="KW-1185">Reference proteome</keyword>
<keyword evidence="4" id="KW-0408">Iron</keyword>
<dbReference type="Gene3D" id="3.30.70.20">
    <property type="match status" value="1"/>
</dbReference>
<reference evidence="7" key="1">
    <citation type="submission" date="2020-05" db="EMBL/GenBank/DDBJ databases">
        <title>Novel species in genus Nocardioides.</title>
        <authorList>
            <person name="Zhang G."/>
        </authorList>
    </citation>
    <scope>NUCLEOTIDE SEQUENCE [LARGE SCALE GENOMIC DNA]</scope>
    <source>
        <strain evidence="7">zg-1050</strain>
    </source>
</reference>
<dbReference type="Proteomes" id="UP000503297">
    <property type="component" value="Chromosome"/>
</dbReference>
<evidence type="ECO:0000313" key="6">
    <source>
        <dbReference type="EMBL" id="QKF07037.1"/>
    </source>
</evidence>
<dbReference type="KEGG" id="bwa:HLV38_02015"/>
<dbReference type="SUPFAM" id="SSF54862">
    <property type="entry name" value="4Fe-4S ferredoxins"/>
    <property type="match status" value="1"/>
</dbReference>
<dbReference type="AlphaFoldDB" id="A0A6M8J0E6"/>